<keyword evidence="18" id="KW-0378">Hydrolase</keyword>
<dbReference type="OrthoDB" id="5271017at2759"/>
<feature type="signal peptide" evidence="16">
    <location>
        <begin position="1"/>
        <end position="16"/>
    </location>
</feature>
<keyword evidence="4" id="KW-0479">Metal-binding</keyword>
<keyword evidence="6" id="KW-0136">Cellulose degradation</keyword>
<evidence type="ECO:0000256" key="8">
    <source>
        <dbReference type="ARBA" id="ARBA00023008"/>
    </source>
</evidence>
<evidence type="ECO:0000256" key="1">
    <source>
        <dbReference type="ARBA" id="ARBA00001973"/>
    </source>
</evidence>
<dbReference type="AlphaFoldDB" id="A0A9P9E280"/>
<dbReference type="Gene3D" id="2.70.50.70">
    <property type="match status" value="1"/>
</dbReference>
<dbReference type="EMBL" id="JAGMWT010000005">
    <property type="protein sequence ID" value="KAH7128621.1"/>
    <property type="molecule type" value="Genomic_DNA"/>
</dbReference>
<reference evidence="18" key="1">
    <citation type="journal article" date="2021" name="Nat. Commun.">
        <title>Genetic determinants of endophytism in the Arabidopsis root mycobiome.</title>
        <authorList>
            <person name="Mesny F."/>
            <person name="Miyauchi S."/>
            <person name="Thiergart T."/>
            <person name="Pickel B."/>
            <person name="Atanasova L."/>
            <person name="Karlsson M."/>
            <person name="Huettel B."/>
            <person name="Barry K.W."/>
            <person name="Haridas S."/>
            <person name="Chen C."/>
            <person name="Bauer D."/>
            <person name="Andreopoulos W."/>
            <person name="Pangilinan J."/>
            <person name="LaButti K."/>
            <person name="Riley R."/>
            <person name="Lipzen A."/>
            <person name="Clum A."/>
            <person name="Drula E."/>
            <person name="Henrissat B."/>
            <person name="Kohler A."/>
            <person name="Grigoriev I.V."/>
            <person name="Martin F.M."/>
            <person name="Hacquard S."/>
        </authorList>
    </citation>
    <scope>NUCLEOTIDE SEQUENCE</scope>
    <source>
        <strain evidence="18">MPI-CAGE-CH-0243</strain>
    </source>
</reference>
<evidence type="ECO:0000256" key="12">
    <source>
        <dbReference type="ARBA" id="ARBA00023326"/>
    </source>
</evidence>
<evidence type="ECO:0000313" key="18">
    <source>
        <dbReference type="EMBL" id="KAH7128621.1"/>
    </source>
</evidence>
<comment type="cofactor">
    <cofactor evidence="1">
        <name>Cu(2+)</name>
        <dbReference type="ChEBI" id="CHEBI:29036"/>
    </cofactor>
</comment>
<dbReference type="EC" id="1.14.99.56" evidence="15"/>
<evidence type="ECO:0000256" key="3">
    <source>
        <dbReference type="ARBA" id="ARBA00022525"/>
    </source>
</evidence>
<keyword evidence="3" id="KW-0964">Secreted</keyword>
<comment type="similarity">
    <text evidence="13">Belongs to the polysaccharide monooxygenase AA9 family.</text>
</comment>
<dbReference type="PANTHER" id="PTHR33353:SF10">
    <property type="entry name" value="ENDO-BETA-1,4-GLUCANASE D"/>
    <property type="match status" value="1"/>
</dbReference>
<dbReference type="Pfam" id="PF03443">
    <property type="entry name" value="AA9"/>
    <property type="match status" value="1"/>
</dbReference>
<evidence type="ECO:0000256" key="2">
    <source>
        <dbReference type="ARBA" id="ARBA00004613"/>
    </source>
</evidence>
<keyword evidence="19" id="KW-1185">Reference proteome</keyword>
<feature type="chain" id="PRO_5040121093" description="lytic cellulose monooxygenase (C4-dehydrogenating)" evidence="16">
    <location>
        <begin position="17"/>
        <end position="234"/>
    </location>
</feature>
<comment type="subcellular location">
    <subcellularLocation>
        <location evidence="2">Secreted</location>
    </subcellularLocation>
</comment>
<accession>A0A9P9E280</accession>
<dbReference type="CDD" id="cd21175">
    <property type="entry name" value="LPMO_AA9"/>
    <property type="match status" value="1"/>
</dbReference>
<sequence length="234" mass="25942">MKPLSIILLLATVAQAHYHFNSIRYNGKNSSKFEYIRQLDSNLIDGPEVDVYGPNMTCNRMANNPFNKSGTKTLDVTAGSTIDFFGYLHIIHQGPLQFWLAKAPSGTKVEDFDGLNNTWFKISSDEPSIVNGRIAWPNFDKNLVSVKIPECIEDGEYLLRVEHIGLHVASFPGGAQFYMSCAQIRVTGGTGTYKPMNLLAFPGSYDAKDPSILIHIFYPVPTNYTAPGGPVMRC</sequence>
<keyword evidence="8" id="KW-0186">Copper</keyword>
<dbReference type="GO" id="GO:0004497">
    <property type="term" value="F:monooxygenase activity"/>
    <property type="evidence" value="ECO:0007669"/>
    <property type="project" value="UniProtKB-KW"/>
</dbReference>
<keyword evidence="5 16" id="KW-0732">Signal</keyword>
<evidence type="ECO:0000256" key="11">
    <source>
        <dbReference type="ARBA" id="ARBA00023277"/>
    </source>
</evidence>
<evidence type="ECO:0000256" key="10">
    <source>
        <dbReference type="ARBA" id="ARBA00023157"/>
    </source>
</evidence>
<keyword evidence="7" id="KW-0560">Oxidoreductase</keyword>
<evidence type="ECO:0000256" key="4">
    <source>
        <dbReference type="ARBA" id="ARBA00022723"/>
    </source>
</evidence>
<evidence type="ECO:0000256" key="16">
    <source>
        <dbReference type="SAM" id="SignalP"/>
    </source>
</evidence>
<proteinExistence type="inferred from homology"/>
<dbReference type="InterPro" id="IPR005103">
    <property type="entry name" value="AA9_LPMO"/>
</dbReference>
<evidence type="ECO:0000259" key="17">
    <source>
        <dbReference type="Pfam" id="PF03443"/>
    </source>
</evidence>
<organism evidence="18 19">
    <name type="scientific">Dendryphion nanum</name>
    <dbReference type="NCBI Taxonomy" id="256645"/>
    <lineage>
        <taxon>Eukaryota</taxon>
        <taxon>Fungi</taxon>
        <taxon>Dikarya</taxon>
        <taxon>Ascomycota</taxon>
        <taxon>Pezizomycotina</taxon>
        <taxon>Dothideomycetes</taxon>
        <taxon>Pleosporomycetidae</taxon>
        <taxon>Pleosporales</taxon>
        <taxon>Torulaceae</taxon>
        <taxon>Dendryphion</taxon>
    </lineage>
</organism>
<dbReference type="GO" id="GO:0030245">
    <property type="term" value="P:cellulose catabolic process"/>
    <property type="evidence" value="ECO:0007669"/>
    <property type="project" value="UniProtKB-KW"/>
</dbReference>
<dbReference type="InterPro" id="IPR049892">
    <property type="entry name" value="AA9"/>
</dbReference>
<dbReference type="Proteomes" id="UP000700596">
    <property type="component" value="Unassembled WGS sequence"/>
</dbReference>
<comment type="catalytic activity">
    <reaction evidence="14">
        <text>[(1-&gt;4)-beta-D-glucosyl]n+m + reduced acceptor + O2 = 4-dehydro-beta-D-glucosyl-[(1-&gt;4)-beta-D-glucosyl]n-1 + [(1-&gt;4)-beta-D-glucosyl]m + acceptor + H2O.</text>
        <dbReference type="EC" id="1.14.99.56"/>
    </reaction>
</comment>
<evidence type="ECO:0000256" key="13">
    <source>
        <dbReference type="ARBA" id="ARBA00044502"/>
    </source>
</evidence>
<evidence type="ECO:0000256" key="9">
    <source>
        <dbReference type="ARBA" id="ARBA00023033"/>
    </source>
</evidence>
<dbReference type="GO" id="GO:0005576">
    <property type="term" value="C:extracellular region"/>
    <property type="evidence" value="ECO:0007669"/>
    <property type="project" value="UniProtKB-SubCell"/>
</dbReference>
<dbReference type="GO" id="GO:0046872">
    <property type="term" value="F:metal ion binding"/>
    <property type="evidence" value="ECO:0007669"/>
    <property type="project" value="UniProtKB-KW"/>
</dbReference>
<evidence type="ECO:0000313" key="19">
    <source>
        <dbReference type="Proteomes" id="UP000700596"/>
    </source>
</evidence>
<keyword evidence="10" id="KW-1015">Disulfide bond</keyword>
<evidence type="ECO:0000256" key="15">
    <source>
        <dbReference type="ARBA" id="ARBA00047174"/>
    </source>
</evidence>
<dbReference type="PANTHER" id="PTHR33353">
    <property type="entry name" value="PUTATIVE (AFU_ORTHOLOGUE AFUA_1G12560)-RELATED"/>
    <property type="match status" value="1"/>
</dbReference>
<keyword evidence="12" id="KW-0624">Polysaccharide degradation</keyword>
<keyword evidence="9" id="KW-0503">Monooxygenase</keyword>
<dbReference type="GO" id="GO:0016787">
    <property type="term" value="F:hydrolase activity"/>
    <property type="evidence" value="ECO:0007669"/>
    <property type="project" value="UniProtKB-KW"/>
</dbReference>
<evidence type="ECO:0000256" key="7">
    <source>
        <dbReference type="ARBA" id="ARBA00023002"/>
    </source>
</evidence>
<keyword evidence="11" id="KW-0119">Carbohydrate metabolism</keyword>
<evidence type="ECO:0000256" key="14">
    <source>
        <dbReference type="ARBA" id="ARBA00045077"/>
    </source>
</evidence>
<evidence type="ECO:0000256" key="6">
    <source>
        <dbReference type="ARBA" id="ARBA00023001"/>
    </source>
</evidence>
<protein>
    <recommendedName>
        <fullName evidence="15">lytic cellulose monooxygenase (C4-dehydrogenating)</fullName>
        <ecNumber evidence="15">1.14.99.56</ecNumber>
    </recommendedName>
</protein>
<comment type="caution">
    <text evidence="18">The sequence shown here is derived from an EMBL/GenBank/DDBJ whole genome shotgun (WGS) entry which is preliminary data.</text>
</comment>
<evidence type="ECO:0000256" key="5">
    <source>
        <dbReference type="ARBA" id="ARBA00022729"/>
    </source>
</evidence>
<gene>
    <name evidence="18" type="ORF">B0J11DRAFT_549365</name>
</gene>
<name>A0A9P9E280_9PLEO</name>
<feature type="domain" description="Auxiliary Activity family 9 catalytic" evidence="17">
    <location>
        <begin position="17"/>
        <end position="224"/>
    </location>
</feature>